<sequence>MSRPAVTVVKGVCMDPYVIERLRPGDHVCVTYDDDEQRRAALVGSARAGVRHHHRLIYFAGWPRETVLADLEAGGLDARGLLDAGQVQVRSSAEGYLPGGRFEPEAVIGCWSREIATARDRGYAGLRVIGDMTWAAGRVPGGERLEWYEAEVNRVFAGGYAMALCQYDRRLFAPERLACLSAAHPSTFTPNAPIGWRPLLRILRTDDPPGVRLAGEADASNRAALAATLAVLPDDFAGVEVPLTLDVERLRFADAAAARLLVRAAGSVPGGVRFVGCSPPLVRLMKLAGHDLRLVGRGAGPQGHSGNRDIGHMNPGPVGSRRGAGPDAGEAAGGTGGEGRPEALR</sequence>
<dbReference type="InterPro" id="IPR025847">
    <property type="entry name" value="MEDS_domain"/>
</dbReference>
<reference evidence="5" key="1">
    <citation type="journal article" date="2019" name="Int. J. Syst. Evol. Microbiol.">
        <title>The Global Catalogue of Microorganisms (GCM) 10K type strain sequencing project: providing services to taxonomists for standard genome sequencing and annotation.</title>
        <authorList>
            <consortium name="The Broad Institute Genomics Platform"/>
            <consortium name="The Broad Institute Genome Sequencing Center for Infectious Disease"/>
            <person name="Wu L."/>
            <person name="Ma J."/>
        </authorList>
    </citation>
    <scope>NUCLEOTIDE SEQUENCE [LARGE SCALE GENOMIC DNA]</scope>
    <source>
        <strain evidence="5">JCM 30346</strain>
    </source>
</reference>
<feature type="region of interest" description="Disordered" evidence="1">
    <location>
        <begin position="296"/>
        <end position="345"/>
    </location>
</feature>
<protein>
    <submittedName>
        <fullName evidence="4">MEDS domain-containing protein</fullName>
    </submittedName>
</protein>
<dbReference type="InterPro" id="IPR058548">
    <property type="entry name" value="MlaB-like_STAS"/>
</dbReference>
<comment type="caution">
    <text evidence="4">The sequence shown here is derived from an EMBL/GenBank/DDBJ whole genome shotgun (WGS) entry which is preliminary data.</text>
</comment>
<evidence type="ECO:0000256" key="1">
    <source>
        <dbReference type="SAM" id="MobiDB-lite"/>
    </source>
</evidence>
<dbReference type="SUPFAM" id="SSF52091">
    <property type="entry name" value="SpoIIaa-like"/>
    <property type="match status" value="1"/>
</dbReference>
<gene>
    <name evidence="4" type="ORF">ACFP1K_35055</name>
</gene>
<organism evidence="4 5">
    <name type="scientific">Sphaerisporangium aureirubrum</name>
    <dbReference type="NCBI Taxonomy" id="1544736"/>
    <lineage>
        <taxon>Bacteria</taxon>
        <taxon>Bacillati</taxon>
        <taxon>Actinomycetota</taxon>
        <taxon>Actinomycetes</taxon>
        <taxon>Streptosporangiales</taxon>
        <taxon>Streptosporangiaceae</taxon>
        <taxon>Sphaerisporangium</taxon>
    </lineage>
</organism>
<accession>A0ABW1NU73</accession>
<dbReference type="Pfam" id="PF14417">
    <property type="entry name" value="MEDS"/>
    <property type="match status" value="1"/>
</dbReference>
<evidence type="ECO:0000313" key="5">
    <source>
        <dbReference type="Proteomes" id="UP001596137"/>
    </source>
</evidence>
<feature type="domain" description="MEDS" evidence="3">
    <location>
        <begin position="26"/>
        <end position="185"/>
    </location>
</feature>
<name>A0ABW1NU73_9ACTN</name>
<dbReference type="InterPro" id="IPR036513">
    <property type="entry name" value="STAS_dom_sf"/>
</dbReference>
<keyword evidence="5" id="KW-1185">Reference proteome</keyword>
<dbReference type="EMBL" id="JBHSRF010000087">
    <property type="protein sequence ID" value="MFC6086435.1"/>
    <property type="molecule type" value="Genomic_DNA"/>
</dbReference>
<evidence type="ECO:0000259" key="2">
    <source>
        <dbReference type="Pfam" id="PF13466"/>
    </source>
</evidence>
<dbReference type="Pfam" id="PF13466">
    <property type="entry name" value="STAS_2"/>
    <property type="match status" value="1"/>
</dbReference>
<dbReference type="Proteomes" id="UP001596137">
    <property type="component" value="Unassembled WGS sequence"/>
</dbReference>
<proteinExistence type="predicted"/>
<feature type="compositionally biased region" description="Low complexity" evidence="1">
    <location>
        <begin position="321"/>
        <end position="330"/>
    </location>
</feature>
<evidence type="ECO:0000259" key="3">
    <source>
        <dbReference type="Pfam" id="PF14417"/>
    </source>
</evidence>
<dbReference type="RefSeq" id="WP_380761620.1">
    <property type="nucleotide sequence ID" value="NZ_JBHSRF010000087.1"/>
</dbReference>
<feature type="domain" description="MlaB-like STAS" evidence="2">
    <location>
        <begin position="211"/>
        <end position="290"/>
    </location>
</feature>
<dbReference type="Gene3D" id="3.30.750.24">
    <property type="entry name" value="STAS domain"/>
    <property type="match status" value="1"/>
</dbReference>
<evidence type="ECO:0000313" key="4">
    <source>
        <dbReference type="EMBL" id="MFC6086435.1"/>
    </source>
</evidence>